<name>A0A154QI26_9GAMM</name>
<dbReference type="AlphaFoldDB" id="A0A154QI26"/>
<dbReference type="STRING" id="416169.RHOFW104T7_11515"/>
<dbReference type="Proteomes" id="UP000076131">
    <property type="component" value="Unassembled WGS sequence"/>
</dbReference>
<comment type="similarity">
    <text evidence="2">Belongs to the FAD-binding oxidoreductase/transferase type 4 family.</text>
</comment>
<dbReference type="InterPro" id="IPR006094">
    <property type="entry name" value="Oxid_FAD_bind_N"/>
</dbReference>
<dbReference type="Pfam" id="PF01565">
    <property type="entry name" value="FAD_binding_4"/>
    <property type="match status" value="1"/>
</dbReference>
<comment type="caution">
    <text evidence="7">The sequence shown here is derived from an EMBL/GenBank/DDBJ whole genome shotgun (WGS) entry which is preliminary data.</text>
</comment>
<evidence type="ECO:0000259" key="6">
    <source>
        <dbReference type="PROSITE" id="PS51387"/>
    </source>
</evidence>
<evidence type="ECO:0000256" key="4">
    <source>
        <dbReference type="ARBA" id="ARBA00022827"/>
    </source>
</evidence>
<evidence type="ECO:0000256" key="2">
    <source>
        <dbReference type="ARBA" id="ARBA00008000"/>
    </source>
</evidence>
<dbReference type="Gene3D" id="1.10.45.10">
    <property type="entry name" value="Vanillyl-alcohol Oxidase, Chain A, domain 4"/>
    <property type="match status" value="1"/>
</dbReference>
<proteinExistence type="inferred from homology"/>
<dbReference type="GO" id="GO:0022904">
    <property type="term" value="P:respiratory electron transport chain"/>
    <property type="evidence" value="ECO:0007669"/>
    <property type="project" value="TreeGrafter"/>
</dbReference>
<dbReference type="eggNOG" id="COG0277">
    <property type="taxonomic scope" value="Bacteria"/>
</dbReference>
<dbReference type="GO" id="GO:0071949">
    <property type="term" value="F:FAD binding"/>
    <property type="evidence" value="ECO:0007669"/>
    <property type="project" value="InterPro"/>
</dbReference>
<evidence type="ECO:0000256" key="1">
    <source>
        <dbReference type="ARBA" id="ARBA00001974"/>
    </source>
</evidence>
<dbReference type="SUPFAM" id="SSF55103">
    <property type="entry name" value="FAD-linked oxidases, C-terminal domain"/>
    <property type="match status" value="1"/>
</dbReference>
<dbReference type="RefSeq" id="WP_008437818.1">
    <property type="nucleotide sequence ID" value="NZ_LVJS01000038.1"/>
</dbReference>
<feature type="domain" description="FAD-binding PCMH-type" evidence="6">
    <location>
        <begin position="36"/>
        <end position="215"/>
    </location>
</feature>
<evidence type="ECO:0000313" key="7">
    <source>
        <dbReference type="EMBL" id="KZC23891.1"/>
    </source>
</evidence>
<dbReference type="PANTHER" id="PTHR43716">
    <property type="entry name" value="D-2-HYDROXYGLUTARATE DEHYDROGENASE, MITOCHONDRIAL"/>
    <property type="match status" value="1"/>
</dbReference>
<dbReference type="Gene3D" id="3.30.70.2740">
    <property type="match status" value="1"/>
</dbReference>
<comment type="cofactor">
    <cofactor evidence="1">
        <name>FAD</name>
        <dbReference type="ChEBI" id="CHEBI:57692"/>
    </cofactor>
</comment>
<dbReference type="InterPro" id="IPR016169">
    <property type="entry name" value="FAD-bd_PCMH_sub2"/>
</dbReference>
<organism evidence="7 8">
    <name type="scientific">Rhodanobacter thiooxydans</name>
    <dbReference type="NCBI Taxonomy" id="416169"/>
    <lineage>
        <taxon>Bacteria</taxon>
        <taxon>Pseudomonadati</taxon>
        <taxon>Pseudomonadota</taxon>
        <taxon>Gammaproteobacteria</taxon>
        <taxon>Lysobacterales</taxon>
        <taxon>Rhodanobacteraceae</taxon>
        <taxon>Rhodanobacter</taxon>
    </lineage>
</organism>
<dbReference type="FunFam" id="3.30.465.10:FF:000025">
    <property type="entry name" value="FAD-binding oxidoreductase"/>
    <property type="match status" value="1"/>
</dbReference>
<dbReference type="PANTHER" id="PTHR43716:SF1">
    <property type="entry name" value="D-2-HYDROXYGLUTARATE DEHYDROGENASE, MITOCHONDRIAL"/>
    <property type="match status" value="1"/>
</dbReference>
<keyword evidence="5" id="KW-0560">Oxidoreductase</keyword>
<dbReference type="InterPro" id="IPR016166">
    <property type="entry name" value="FAD-bd_PCMH"/>
</dbReference>
<evidence type="ECO:0000256" key="5">
    <source>
        <dbReference type="ARBA" id="ARBA00023002"/>
    </source>
</evidence>
<keyword evidence="3" id="KW-0285">Flavoprotein</keyword>
<dbReference type="InterPro" id="IPR016164">
    <property type="entry name" value="FAD-linked_Oxase-like_C"/>
</dbReference>
<dbReference type="Gene3D" id="3.30.465.10">
    <property type="match status" value="1"/>
</dbReference>
<evidence type="ECO:0000256" key="3">
    <source>
        <dbReference type="ARBA" id="ARBA00022630"/>
    </source>
</evidence>
<accession>A0A154QI26</accession>
<protein>
    <submittedName>
        <fullName evidence="7">FAD-linked oxidase</fullName>
    </submittedName>
</protein>
<evidence type="ECO:0000313" key="8">
    <source>
        <dbReference type="Proteomes" id="UP000076131"/>
    </source>
</evidence>
<dbReference type="PROSITE" id="PS51387">
    <property type="entry name" value="FAD_PCMH"/>
    <property type="match status" value="1"/>
</dbReference>
<dbReference type="GO" id="GO:0016491">
    <property type="term" value="F:oxidoreductase activity"/>
    <property type="evidence" value="ECO:0007669"/>
    <property type="project" value="UniProtKB-KW"/>
</dbReference>
<dbReference type="FunFam" id="1.10.45.10:FF:000001">
    <property type="entry name" value="D-lactate dehydrogenase mitochondrial"/>
    <property type="match status" value="1"/>
</dbReference>
<dbReference type="InterPro" id="IPR036318">
    <property type="entry name" value="FAD-bd_PCMH-like_sf"/>
</dbReference>
<dbReference type="EMBL" id="LVJS01000038">
    <property type="protein sequence ID" value="KZC23891.1"/>
    <property type="molecule type" value="Genomic_DNA"/>
</dbReference>
<sequence length="463" mass="50655">MSDPRLAELSRRLPELRVLTAPAELEHYGRDWTRRWTPAPLAIVLPTSAEEVQAIVRWANEQRVAIVPSGGRTGLSGGAVAANGELVLSLERMNRVLDFDAVDRTLTVQPGMILQHVHEAARERGLVYPVDFAARGSCSIGGNIATNAGGIRVIRYGNTREWIAGLKVVAGNGELLDLNRGLIKNSSGYDFRQLMIGSEGTLGIVIEATLKLTEPPPPSQVMLLALPDMDALMQVFALFRARLVLQAFEFFTDHALRHVLAHGAQRAIDGDHPYYVVTEFDAADEHQQEAALTAFEQGMTEGWISDGVIAQSEAQAAALWRLREGITESLAPRRPYKNDVSVRISAVPAFLHEMQALLAREYPQAEVVWFGHIGDGNLHINVLRPDGLAEDAFIAQCEHVTKLLAVTLQRHGGSISAEHGIGLVKRAYLESTRSAAEIALMRGVRQVFDPNGILNPGKLFADD</sequence>
<reference evidence="7 8" key="1">
    <citation type="journal article" date="2016" name="MBio">
        <title>Lateral Gene Transfer in a Heavy Metal-Contaminated-Groundwater Microbial Community.</title>
        <authorList>
            <person name="Hemme C.L."/>
            <person name="Green S.J."/>
            <person name="Rishishwar L."/>
            <person name="Prakash O."/>
            <person name="Pettenato A."/>
            <person name="Chakraborty R."/>
            <person name="Deutschbauer A.M."/>
            <person name="Van Nostrand J.D."/>
            <person name="Wu L."/>
            <person name="He Z."/>
            <person name="Jordan I.K."/>
            <person name="Hazen T.C."/>
            <person name="Arkin A.P."/>
            <person name="Kostka J.E."/>
            <person name="Zhou J."/>
        </authorList>
    </citation>
    <scope>NUCLEOTIDE SEQUENCE [LARGE SCALE GENOMIC DNA]</scope>
    <source>
        <strain evidence="7 8">FW104-T7</strain>
    </source>
</reference>
<dbReference type="Gene3D" id="3.30.70.2190">
    <property type="match status" value="1"/>
</dbReference>
<dbReference type="InterPro" id="IPR016171">
    <property type="entry name" value="Vanillyl_alc_oxidase_C-sub2"/>
</dbReference>
<gene>
    <name evidence="7" type="ORF">RHOFW104T7_11515</name>
</gene>
<dbReference type="InterPro" id="IPR004113">
    <property type="entry name" value="FAD-bd_oxidored_4_C"/>
</dbReference>
<dbReference type="InterPro" id="IPR051264">
    <property type="entry name" value="FAD-oxidored/transferase_4"/>
</dbReference>
<keyword evidence="8" id="KW-1185">Reference proteome</keyword>
<dbReference type="SUPFAM" id="SSF56176">
    <property type="entry name" value="FAD-binding/transporter-associated domain-like"/>
    <property type="match status" value="1"/>
</dbReference>
<dbReference type="Pfam" id="PF02913">
    <property type="entry name" value="FAD-oxidase_C"/>
    <property type="match status" value="1"/>
</dbReference>
<keyword evidence="4" id="KW-0274">FAD</keyword>